<dbReference type="GO" id="GO:0046872">
    <property type="term" value="F:metal ion binding"/>
    <property type="evidence" value="ECO:0007669"/>
    <property type="project" value="UniProtKB-KW"/>
</dbReference>
<comment type="similarity">
    <text evidence="3 6">Belongs to the FPP/GGPP synthase family.</text>
</comment>
<gene>
    <name evidence="7" type="ORF">CDL12_18535</name>
</gene>
<dbReference type="OrthoDB" id="6921389at2759"/>
<comment type="caution">
    <text evidence="7">The sequence shown here is derived from an EMBL/GenBank/DDBJ whole genome shotgun (WGS) entry which is preliminary data.</text>
</comment>
<name>A0A2G9GUB4_9LAMI</name>
<keyword evidence="8" id="KW-1185">Reference proteome</keyword>
<dbReference type="GO" id="GO:0004311">
    <property type="term" value="F:geranylgeranyl diphosphate synthase activity"/>
    <property type="evidence" value="ECO:0007669"/>
    <property type="project" value="UniProtKB-EC"/>
</dbReference>
<dbReference type="EC" id="2.5.1.29" evidence="7"/>
<dbReference type="PANTHER" id="PTHR43281">
    <property type="entry name" value="FARNESYL DIPHOSPHATE SYNTHASE"/>
    <property type="match status" value="1"/>
</dbReference>
<keyword evidence="4" id="KW-0479">Metal-binding</keyword>
<keyword evidence="6 7" id="KW-0808">Transferase</keyword>
<evidence type="ECO:0000256" key="2">
    <source>
        <dbReference type="ARBA" id="ARBA00005128"/>
    </source>
</evidence>
<sequence length="331" mass="36377">MNFYANFLRRFASKIRYNSSSGFLHPLNQKFKSFGGTQFVSHQTGVNPQNGFDLKTYTLEKIAAVNRALDEALPLRNPINIHEAMRYTLLSGGKRICPIVCLAACHLVGGDESTAMPSACALEMIHAMSLMHDDLPCMDNADLRRGRRSNHIVFGENVTVLAGYTLLARAFEHIATATRGVPPGRIVHVIGELSRLIGPDGVVAGQVADLKCGGQEEEHVEASAVVGAVVGGACEEEIERLRKYARSVGLMFQVVDDVLDITKSTEELGKNCGKDLVGKKLTYPRIIGIEKSREYAYKLKEEAQEQLTGFFDEEKAAPLIALADYIAHRQK</sequence>
<organism evidence="7 8">
    <name type="scientific">Handroanthus impetiginosus</name>
    <dbReference type="NCBI Taxonomy" id="429701"/>
    <lineage>
        <taxon>Eukaryota</taxon>
        <taxon>Viridiplantae</taxon>
        <taxon>Streptophyta</taxon>
        <taxon>Embryophyta</taxon>
        <taxon>Tracheophyta</taxon>
        <taxon>Spermatophyta</taxon>
        <taxon>Magnoliopsida</taxon>
        <taxon>eudicotyledons</taxon>
        <taxon>Gunneridae</taxon>
        <taxon>Pentapetalae</taxon>
        <taxon>asterids</taxon>
        <taxon>lamiids</taxon>
        <taxon>Lamiales</taxon>
        <taxon>Bignoniaceae</taxon>
        <taxon>Crescentiina</taxon>
        <taxon>Tabebuia alliance</taxon>
        <taxon>Handroanthus</taxon>
    </lineage>
</organism>
<dbReference type="STRING" id="429701.A0A2G9GUB4"/>
<comment type="cofactor">
    <cofactor evidence="1">
        <name>Mg(2+)</name>
        <dbReference type="ChEBI" id="CHEBI:18420"/>
    </cofactor>
</comment>
<protein>
    <submittedName>
        <fullName evidence="7">Geranylgeranyl pyrophosphate synthase/Polyprenyl synthetase</fullName>
        <ecNumber evidence="7">2.5.1.29</ecNumber>
    </submittedName>
</protein>
<dbReference type="Proteomes" id="UP000231279">
    <property type="component" value="Unassembled WGS sequence"/>
</dbReference>
<dbReference type="Pfam" id="PF00348">
    <property type="entry name" value="polyprenyl_synt"/>
    <property type="match status" value="1"/>
</dbReference>
<dbReference type="InterPro" id="IPR033749">
    <property type="entry name" value="Polyprenyl_synt_CS"/>
</dbReference>
<dbReference type="PROSITE" id="PS00444">
    <property type="entry name" value="POLYPRENYL_SYNTHASE_2"/>
    <property type="match status" value="1"/>
</dbReference>
<proteinExistence type="inferred from homology"/>
<comment type="pathway">
    <text evidence="2">Isoprenoid biosynthesis.</text>
</comment>
<dbReference type="Gene3D" id="1.10.600.10">
    <property type="entry name" value="Farnesyl Diphosphate Synthase"/>
    <property type="match status" value="1"/>
</dbReference>
<dbReference type="PROSITE" id="PS00723">
    <property type="entry name" value="POLYPRENYL_SYNTHASE_1"/>
    <property type="match status" value="1"/>
</dbReference>
<dbReference type="SFLD" id="SFLDS00005">
    <property type="entry name" value="Isoprenoid_Synthase_Type_I"/>
    <property type="match status" value="1"/>
</dbReference>
<evidence type="ECO:0000256" key="3">
    <source>
        <dbReference type="ARBA" id="ARBA00006706"/>
    </source>
</evidence>
<dbReference type="FunFam" id="1.10.600.10:FF:000001">
    <property type="entry name" value="Geranylgeranyl diphosphate synthase"/>
    <property type="match status" value="1"/>
</dbReference>
<evidence type="ECO:0000313" key="7">
    <source>
        <dbReference type="EMBL" id="PIN08881.1"/>
    </source>
</evidence>
<evidence type="ECO:0000256" key="5">
    <source>
        <dbReference type="ARBA" id="ARBA00022842"/>
    </source>
</evidence>
<evidence type="ECO:0000313" key="8">
    <source>
        <dbReference type="Proteomes" id="UP000231279"/>
    </source>
</evidence>
<evidence type="ECO:0000256" key="6">
    <source>
        <dbReference type="RuleBase" id="RU004466"/>
    </source>
</evidence>
<accession>A0A2G9GUB4</accession>
<reference evidence="8" key="1">
    <citation type="journal article" date="2018" name="Gigascience">
        <title>Genome assembly of the Pink Ipe (Handroanthus impetiginosus, Bignoniaceae), a highly valued, ecologically keystone Neotropical timber forest tree.</title>
        <authorList>
            <person name="Silva-Junior O.B."/>
            <person name="Grattapaglia D."/>
            <person name="Novaes E."/>
            <person name="Collevatti R.G."/>
        </authorList>
    </citation>
    <scope>NUCLEOTIDE SEQUENCE [LARGE SCALE GENOMIC DNA]</scope>
    <source>
        <strain evidence="8">cv. UFG-1</strain>
    </source>
</reference>
<evidence type="ECO:0000256" key="1">
    <source>
        <dbReference type="ARBA" id="ARBA00001946"/>
    </source>
</evidence>
<dbReference type="CDD" id="cd00685">
    <property type="entry name" value="Trans_IPPS_HT"/>
    <property type="match status" value="1"/>
</dbReference>
<dbReference type="InterPro" id="IPR008949">
    <property type="entry name" value="Isoprenoid_synthase_dom_sf"/>
</dbReference>
<keyword evidence="5" id="KW-0460">Magnesium</keyword>
<dbReference type="GO" id="GO:0008299">
    <property type="term" value="P:isoprenoid biosynthetic process"/>
    <property type="evidence" value="ECO:0007669"/>
    <property type="project" value="InterPro"/>
</dbReference>
<dbReference type="GO" id="GO:0005737">
    <property type="term" value="C:cytoplasm"/>
    <property type="evidence" value="ECO:0007669"/>
    <property type="project" value="UniProtKB-ARBA"/>
</dbReference>
<dbReference type="SUPFAM" id="SSF48576">
    <property type="entry name" value="Terpenoid synthases"/>
    <property type="match status" value="1"/>
</dbReference>
<evidence type="ECO:0000256" key="4">
    <source>
        <dbReference type="ARBA" id="ARBA00022723"/>
    </source>
</evidence>
<dbReference type="EMBL" id="NKXS01003673">
    <property type="protein sequence ID" value="PIN08881.1"/>
    <property type="molecule type" value="Genomic_DNA"/>
</dbReference>
<dbReference type="InterPro" id="IPR000092">
    <property type="entry name" value="Polyprenyl_synt"/>
</dbReference>
<dbReference type="PANTHER" id="PTHR43281:SF24">
    <property type="entry name" value="OS07G0580900 PROTEIN"/>
    <property type="match status" value="1"/>
</dbReference>
<dbReference type="AlphaFoldDB" id="A0A2G9GUB4"/>